<reference evidence="3" key="1">
    <citation type="journal article" date="2020" name="Mol. Plant Microbe Interact.">
        <title>Genome Sequence of the Biocontrol Agent Coniothyrium minitans strain Conio (IMI 134523).</title>
        <authorList>
            <person name="Patel D."/>
            <person name="Shittu T.A."/>
            <person name="Baroncelli R."/>
            <person name="Muthumeenakshi S."/>
            <person name="Osborne T.H."/>
            <person name="Janganan T.K."/>
            <person name="Sreenivasaprasad S."/>
        </authorList>
    </citation>
    <scope>NUCLEOTIDE SEQUENCE</scope>
    <source>
        <strain evidence="3">Conio</strain>
    </source>
</reference>
<feature type="signal peptide" evidence="2">
    <location>
        <begin position="1"/>
        <end position="22"/>
    </location>
</feature>
<feature type="compositionally biased region" description="Low complexity" evidence="1">
    <location>
        <begin position="90"/>
        <end position="99"/>
    </location>
</feature>
<dbReference type="OrthoDB" id="3799478at2759"/>
<feature type="chain" id="PRO_5040477253" evidence="2">
    <location>
        <begin position="23"/>
        <end position="174"/>
    </location>
</feature>
<gene>
    <name evidence="3" type="ORF">PMIN01_10269</name>
</gene>
<protein>
    <submittedName>
        <fullName evidence="3">Uncharacterized protein</fullName>
    </submittedName>
</protein>
<evidence type="ECO:0000313" key="4">
    <source>
        <dbReference type="Proteomes" id="UP000756921"/>
    </source>
</evidence>
<keyword evidence="4" id="KW-1185">Reference proteome</keyword>
<organism evidence="3 4">
    <name type="scientific">Paraphaeosphaeria minitans</name>
    <dbReference type="NCBI Taxonomy" id="565426"/>
    <lineage>
        <taxon>Eukaryota</taxon>
        <taxon>Fungi</taxon>
        <taxon>Dikarya</taxon>
        <taxon>Ascomycota</taxon>
        <taxon>Pezizomycotina</taxon>
        <taxon>Dothideomycetes</taxon>
        <taxon>Pleosporomycetidae</taxon>
        <taxon>Pleosporales</taxon>
        <taxon>Massarineae</taxon>
        <taxon>Didymosphaeriaceae</taxon>
        <taxon>Paraphaeosphaeria</taxon>
    </lineage>
</organism>
<dbReference type="AlphaFoldDB" id="A0A9P6G8V4"/>
<comment type="caution">
    <text evidence="3">The sequence shown here is derived from an EMBL/GenBank/DDBJ whole genome shotgun (WGS) entry which is preliminary data.</text>
</comment>
<feature type="compositionally biased region" description="Low complexity" evidence="1">
    <location>
        <begin position="164"/>
        <end position="174"/>
    </location>
</feature>
<evidence type="ECO:0000256" key="2">
    <source>
        <dbReference type="SAM" id="SignalP"/>
    </source>
</evidence>
<feature type="region of interest" description="Disordered" evidence="1">
    <location>
        <begin position="88"/>
        <end position="174"/>
    </location>
</feature>
<evidence type="ECO:0000313" key="3">
    <source>
        <dbReference type="EMBL" id="KAF9731252.1"/>
    </source>
</evidence>
<proteinExistence type="predicted"/>
<feature type="compositionally biased region" description="Basic residues" evidence="1">
    <location>
        <begin position="111"/>
        <end position="123"/>
    </location>
</feature>
<feature type="compositionally biased region" description="Polar residues" evidence="1">
    <location>
        <begin position="101"/>
        <end position="110"/>
    </location>
</feature>
<keyword evidence="2" id="KW-0732">Signal</keyword>
<dbReference type="Proteomes" id="UP000756921">
    <property type="component" value="Unassembled WGS sequence"/>
</dbReference>
<dbReference type="EMBL" id="WJXW01000012">
    <property type="protein sequence ID" value="KAF9731252.1"/>
    <property type="molecule type" value="Genomic_DNA"/>
</dbReference>
<accession>A0A9P6G8V4</accession>
<feature type="compositionally biased region" description="Low complexity" evidence="1">
    <location>
        <begin position="124"/>
        <end position="152"/>
    </location>
</feature>
<sequence>MHFSTITSALLLGLMATTPAIAKPVGFHALAARAEGLYERAVEHSLISRHHKGRNGGNAGQTANGQAQPDIAATIACALTGNEKRHHKGAANAAGAAKNCDGQQANAKTNKNAKRSPHHKGRKGANAQAQSTGQAQQNQQSAAANAAATGATKCKRHHKGKGGANNAAAAANCE</sequence>
<evidence type="ECO:0000256" key="1">
    <source>
        <dbReference type="SAM" id="MobiDB-lite"/>
    </source>
</evidence>
<name>A0A9P6G8V4_9PLEO</name>